<reference evidence="1 2" key="1">
    <citation type="submission" date="2018-01" db="EMBL/GenBank/DDBJ databases">
        <title>The draft genome sequence of Halioglobus japonicus S1-36.</title>
        <authorList>
            <person name="Du Z.-J."/>
            <person name="Shi M.-J."/>
        </authorList>
    </citation>
    <scope>NUCLEOTIDE SEQUENCE [LARGE SCALE GENOMIC DNA]</scope>
    <source>
        <strain evidence="1 2">S1-36</strain>
    </source>
</reference>
<gene>
    <name evidence="1" type="ORF">C0029_15770</name>
</gene>
<organism evidence="1 2">
    <name type="scientific">Halioglobus japonicus</name>
    <dbReference type="NCBI Taxonomy" id="930805"/>
    <lineage>
        <taxon>Bacteria</taxon>
        <taxon>Pseudomonadati</taxon>
        <taxon>Pseudomonadota</taxon>
        <taxon>Gammaproteobacteria</taxon>
        <taxon>Cellvibrionales</taxon>
        <taxon>Halieaceae</taxon>
        <taxon>Halioglobus</taxon>
    </lineage>
</organism>
<dbReference type="AlphaFoldDB" id="A0AAP8MCE1"/>
<dbReference type="Proteomes" id="UP000235162">
    <property type="component" value="Unassembled WGS sequence"/>
</dbReference>
<dbReference type="KEGG" id="hja:BST95_01510"/>
<dbReference type="EMBL" id="PKUR01000004">
    <property type="protein sequence ID" value="PLW84997.1"/>
    <property type="molecule type" value="Genomic_DNA"/>
</dbReference>
<evidence type="ECO:0000313" key="1">
    <source>
        <dbReference type="EMBL" id="PLW84997.1"/>
    </source>
</evidence>
<proteinExistence type="predicted"/>
<evidence type="ECO:0000313" key="2">
    <source>
        <dbReference type="Proteomes" id="UP000235162"/>
    </source>
</evidence>
<comment type="caution">
    <text evidence="1">The sequence shown here is derived from an EMBL/GenBank/DDBJ whole genome shotgun (WGS) entry which is preliminary data.</text>
</comment>
<keyword evidence="2" id="KW-1185">Reference proteome</keyword>
<sequence length="70" mass="7515">MPVSSLMLLPMAFSLILRDYRAVCPEGVRKLLSAISETFGAGPGAIASVEVVKVMALLPIRAQERFAVIL</sequence>
<accession>A0AAP8MCE1</accession>
<protein>
    <submittedName>
        <fullName evidence="1">Uncharacterized protein</fullName>
    </submittedName>
</protein>
<name>A0AAP8MCE1_9GAMM</name>